<feature type="domain" description="AMP-dependent synthetase/ligase" evidence="1">
    <location>
        <begin position="14"/>
        <end position="408"/>
    </location>
</feature>
<accession>A0A091BD61</accession>
<reference evidence="2 3" key="1">
    <citation type="submission" date="2013-09" db="EMBL/GenBank/DDBJ databases">
        <title>Genome sequencing of Arenimonas composti.</title>
        <authorList>
            <person name="Chen F."/>
            <person name="Wang G."/>
        </authorList>
    </citation>
    <scope>NUCLEOTIDE SEQUENCE [LARGE SCALE GENOMIC DNA]</scope>
    <source>
        <strain evidence="2 3">TR7-09</strain>
    </source>
</reference>
<organism evidence="2 3">
    <name type="scientific">Arenimonas composti TR7-09 = DSM 18010</name>
    <dbReference type="NCBI Taxonomy" id="1121013"/>
    <lineage>
        <taxon>Bacteria</taxon>
        <taxon>Pseudomonadati</taxon>
        <taxon>Pseudomonadota</taxon>
        <taxon>Gammaproteobacteria</taxon>
        <taxon>Lysobacterales</taxon>
        <taxon>Lysobacteraceae</taxon>
        <taxon>Arenimonas</taxon>
    </lineage>
</organism>
<keyword evidence="3" id="KW-1185">Reference proteome</keyword>
<dbReference type="AlphaFoldDB" id="A0A091BD61"/>
<dbReference type="CDD" id="cd05910">
    <property type="entry name" value="FACL_like_1"/>
    <property type="match status" value="1"/>
</dbReference>
<dbReference type="Pfam" id="PF00501">
    <property type="entry name" value="AMP-binding"/>
    <property type="match status" value="1"/>
</dbReference>
<dbReference type="STRING" id="1121013.GCA_000426365_02554"/>
<evidence type="ECO:0000313" key="3">
    <source>
        <dbReference type="Proteomes" id="UP000029391"/>
    </source>
</evidence>
<dbReference type="InterPro" id="IPR020845">
    <property type="entry name" value="AMP-binding_CS"/>
</dbReference>
<dbReference type="SUPFAM" id="SSF56801">
    <property type="entry name" value="Acetyl-CoA synthetase-like"/>
    <property type="match status" value="1"/>
</dbReference>
<dbReference type="NCBIfam" id="NF006754">
    <property type="entry name" value="PRK09274.1"/>
    <property type="match status" value="1"/>
</dbReference>
<dbReference type="Gene3D" id="3.40.50.12780">
    <property type="entry name" value="N-terminal domain of ligase-like"/>
    <property type="match status" value="1"/>
</dbReference>
<dbReference type="InterPro" id="IPR054888">
    <property type="entry name" value="OlefBLtnSyn"/>
</dbReference>
<protein>
    <recommendedName>
        <fullName evidence="1">AMP-dependent synthetase/ligase domain-containing protein</fullName>
    </recommendedName>
</protein>
<name>A0A091BD61_9GAMM</name>
<dbReference type="PANTHER" id="PTHR43767">
    <property type="entry name" value="LONG-CHAIN-FATTY-ACID--COA LIGASE"/>
    <property type="match status" value="1"/>
</dbReference>
<dbReference type="PROSITE" id="PS00455">
    <property type="entry name" value="AMP_BINDING"/>
    <property type="match status" value="1"/>
</dbReference>
<dbReference type="RefSeq" id="WP_051240059.1">
    <property type="nucleotide sequence ID" value="NZ_AUFF01000010.1"/>
</dbReference>
<dbReference type="InterPro" id="IPR000873">
    <property type="entry name" value="AMP-dep_synth/lig_dom"/>
</dbReference>
<dbReference type="PANTHER" id="PTHR43767:SF1">
    <property type="entry name" value="NONRIBOSOMAL PEPTIDE SYNTHASE PES1 (EUROFUNG)-RELATED"/>
    <property type="match status" value="1"/>
</dbReference>
<gene>
    <name evidence="2" type="ORF">P873_05490</name>
</gene>
<evidence type="ECO:0000313" key="2">
    <source>
        <dbReference type="EMBL" id="KFN50613.1"/>
    </source>
</evidence>
<dbReference type="InterPro" id="IPR042099">
    <property type="entry name" value="ANL_N_sf"/>
</dbReference>
<dbReference type="EMBL" id="AWXU01000017">
    <property type="protein sequence ID" value="KFN50613.1"/>
    <property type="molecule type" value="Genomic_DNA"/>
</dbReference>
<dbReference type="InterPro" id="IPR050237">
    <property type="entry name" value="ATP-dep_AMP-bd_enzyme"/>
</dbReference>
<dbReference type="Proteomes" id="UP000029391">
    <property type="component" value="Unassembled WGS sequence"/>
</dbReference>
<proteinExistence type="predicted"/>
<dbReference type="eggNOG" id="COG0318">
    <property type="taxonomic scope" value="Bacteria"/>
</dbReference>
<dbReference type="OrthoDB" id="9803968at2"/>
<evidence type="ECO:0000259" key="1">
    <source>
        <dbReference type="Pfam" id="PF00501"/>
    </source>
</evidence>
<comment type="caution">
    <text evidence="2">The sequence shown here is derived from an EMBL/GenBank/DDBJ whole genome shotgun (WGS) entry which is preliminary data.</text>
</comment>
<dbReference type="NCBIfam" id="NF045786">
    <property type="entry name" value="OlefBLtnSynXan"/>
    <property type="match status" value="1"/>
</dbReference>
<sequence length="579" mass="61927">MSVCNIAAALPRLAAEAPDRIAMRCPGGRGRGGFAAYDVSLSYRELDRRSDAIAAGLARTGIVRGTRTVVMVRPSPEFFLLMFALFKAGAVPVLVDPGIEKKALKQCLREAEPQAFIGIPLAQAARLLLRWARSAKIVVTAGKRWFWGGHTLAEVEAAGRDAGPQLADTAPDDVAAILFTSGSTGVPKGVVYRHRHFVAQIELLREAFGIGAGGVDLPTFPPFALFDPALGLESVIPDMDPTRPARANPDRLHDAIARFGVDQLFGSPALMRVLANAGRPLPTLKRVTSAGAPVPADVVATMRRLLPEDASFWTPYGATECLPVAVIEGRELEATRAMTETGAGTCVGRPVSPNLVRLIAITDAPLPDWSDSLVVGAPSGAMLSPSSHALPPIVGEITVAGPTVTDAYFNRPQATAAAKIRERLADGSERIVHRMGDLGWFDEQGRLWFCGRKSQRVRAAGGDLYTEQAEPIFNTHPDVARSALVGVGAAGAQRPVLCVELRPGVGKDQHGRIVQELLKMASGHVHTGGIEQVLIHPRFPVDIRHNAKIGREKLAAWAAKRVPAVAAREAGTWEDRDHR</sequence>